<name>A0AA49GIJ6_9BACT</name>
<protein>
    <submittedName>
        <fullName evidence="3">Methyltransferase domain-containing protein</fullName>
    </submittedName>
</protein>
<dbReference type="PANTHER" id="PTHR44068">
    <property type="entry name" value="ZGC:194242"/>
    <property type="match status" value="1"/>
</dbReference>
<evidence type="ECO:0000313" key="3">
    <source>
        <dbReference type="EMBL" id="WKN34294.1"/>
    </source>
</evidence>
<proteinExistence type="predicted"/>
<dbReference type="InterPro" id="IPR013216">
    <property type="entry name" value="Methyltransf_11"/>
</dbReference>
<dbReference type="AlphaFoldDB" id="A0AA49GIJ6"/>
<evidence type="ECO:0000256" key="1">
    <source>
        <dbReference type="ARBA" id="ARBA00022679"/>
    </source>
</evidence>
<dbReference type="SUPFAM" id="SSF53335">
    <property type="entry name" value="S-adenosyl-L-methionine-dependent methyltransferases"/>
    <property type="match status" value="1"/>
</dbReference>
<keyword evidence="3" id="KW-0489">Methyltransferase</keyword>
<evidence type="ECO:0000259" key="2">
    <source>
        <dbReference type="Pfam" id="PF08241"/>
    </source>
</evidence>
<accession>A0AA49GIJ6</accession>
<organism evidence="3">
    <name type="scientific">Roseihalotalea indica</name>
    <dbReference type="NCBI Taxonomy" id="2867963"/>
    <lineage>
        <taxon>Bacteria</taxon>
        <taxon>Pseudomonadati</taxon>
        <taxon>Bacteroidota</taxon>
        <taxon>Cytophagia</taxon>
        <taxon>Cytophagales</taxon>
        <taxon>Catalimonadaceae</taxon>
        <taxon>Roseihalotalea</taxon>
    </lineage>
</organism>
<dbReference type="GO" id="GO:0032259">
    <property type="term" value="P:methylation"/>
    <property type="evidence" value="ECO:0007669"/>
    <property type="project" value="UniProtKB-KW"/>
</dbReference>
<gene>
    <name evidence="3" type="ORF">K4G66_18105</name>
</gene>
<sequence length="275" mass="32765">MKWLIRWLIRYVPRKYLQLISKPALRVIAFFYRGNKVFCPVDNRSYRKFLPYGRIETRQNALCPGSLTLERHRLMWLYLKDKTDFFYKPKKVLHVAPEICFIPKFSEMKSLDYTTADLDSPWADIKMDLHDIPFPDNTFDVAICNHVMEHVQDDIRCMSELCRVLKPGGWAIIQSPTYDLPETQEDPLVTDPRERERLYGQSDHVRRYGHDYGNRLRQAGFEVTEDDYVKRFTPEQIQRYALLDDEIMYFCRKKEGKELRENRGGIPEAEDINPK</sequence>
<dbReference type="InterPro" id="IPR029063">
    <property type="entry name" value="SAM-dependent_MTases_sf"/>
</dbReference>
<dbReference type="GO" id="GO:0008757">
    <property type="term" value="F:S-adenosylmethionine-dependent methyltransferase activity"/>
    <property type="evidence" value="ECO:0007669"/>
    <property type="project" value="InterPro"/>
</dbReference>
<dbReference type="Pfam" id="PF08241">
    <property type="entry name" value="Methyltransf_11"/>
    <property type="match status" value="1"/>
</dbReference>
<reference evidence="3" key="2">
    <citation type="journal article" date="2024" name="Antonie Van Leeuwenhoek">
        <title>Roseihalotalea indica gen. nov., sp. nov., a halophilic Bacteroidetes from mesopelagic Southwest Indian Ocean with higher carbohydrate metabolic potential.</title>
        <authorList>
            <person name="Chen B."/>
            <person name="Zhang M."/>
            <person name="Lin D."/>
            <person name="Ye J."/>
            <person name="Tang K."/>
        </authorList>
    </citation>
    <scope>NUCLEOTIDE SEQUENCE</scope>
    <source>
        <strain evidence="3">TK19036</strain>
    </source>
</reference>
<keyword evidence="1" id="KW-0808">Transferase</keyword>
<dbReference type="PANTHER" id="PTHR44068:SF11">
    <property type="entry name" value="GERANYL DIPHOSPHATE 2-C-METHYLTRANSFERASE"/>
    <property type="match status" value="1"/>
</dbReference>
<feature type="domain" description="Methyltransferase type 11" evidence="2">
    <location>
        <begin position="125"/>
        <end position="173"/>
    </location>
</feature>
<dbReference type="Gene3D" id="3.40.50.150">
    <property type="entry name" value="Vaccinia Virus protein VP39"/>
    <property type="match status" value="1"/>
</dbReference>
<dbReference type="CDD" id="cd02440">
    <property type="entry name" value="AdoMet_MTases"/>
    <property type="match status" value="1"/>
</dbReference>
<dbReference type="InterPro" id="IPR050447">
    <property type="entry name" value="Erg6_SMT_methyltransf"/>
</dbReference>
<reference evidence="3" key="1">
    <citation type="journal article" date="2023" name="Comput. Struct. Biotechnol. J.">
        <title>Discovery of a novel marine Bacteroidetes with a rich repertoire of carbohydrate-active enzymes.</title>
        <authorList>
            <person name="Chen B."/>
            <person name="Liu G."/>
            <person name="Chen Q."/>
            <person name="Wang H."/>
            <person name="Liu L."/>
            <person name="Tang K."/>
        </authorList>
    </citation>
    <scope>NUCLEOTIDE SEQUENCE</scope>
    <source>
        <strain evidence="3">TK19036</strain>
    </source>
</reference>
<dbReference type="EMBL" id="CP120682">
    <property type="protein sequence ID" value="WKN34294.1"/>
    <property type="molecule type" value="Genomic_DNA"/>
</dbReference>